<dbReference type="RefSeq" id="WP_250194526.1">
    <property type="nucleotide sequence ID" value="NZ_CP097635.1"/>
</dbReference>
<sequence>MDRKAALLAWRQRLETALRDDDWSAMEQADRDVAAGLPPLAAAGPWSAAERQALQQLRACHALASSRCNAAVATLAQQLDGMRQQRDGWLAYAGGQAWETA</sequence>
<evidence type="ECO:0000313" key="2">
    <source>
        <dbReference type="Proteomes" id="UP001056201"/>
    </source>
</evidence>
<reference evidence="1" key="1">
    <citation type="submission" date="2022-05" db="EMBL/GenBank/DDBJ databases">
        <title>An RpoN-dependent PEP-CTERM gene is involved in floc formation of an Aquincola tertiaricarbonis strain.</title>
        <authorList>
            <person name="Qiu D."/>
            <person name="Xia M."/>
        </authorList>
    </citation>
    <scope>NUCLEOTIDE SEQUENCE</scope>
    <source>
        <strain evidence="1">RN12</strain>
    </source>
</reference>
<dbReference type="Proteomes" id="UP001056201">
    <property type="component" value="Chromosome 1"/>
</dbReference>
<protein>
    <submittedName>
        <fullName evidence="1">Uncharacterized protein</fullName>
    </submittedName>
</protein>
<evidence type="ECO:0000313" key="1">
    <source>
        <dbReference type="EMBL" id="URI06263.1"/>
    </source>
</evidence>
<keyword evidence="2" id="KW-1185">Reference proteome</keyword>
<gene>
    <name evidence="1" type="ORF">MW290_10045</name>
</gene>
<organism evidence="1 2">
    <name type="scientific">Aquincola tertiaricarbonis</name>
    <dbReference type="NCBI Taxonomy" id="391953"/>
    <lineage>
        <taxon>Bacteria</taxon>
        <taxon>Pseudomonadati</taxon>
        <taxon>Pseudomonadota</taxon>
        <taxon>Betaproteobacteria</taxon>
        <taxon>Burkholderiales</taxon>
        <taxon>Sphaerotilaceae</taxon>
        <taxon>Aquincola</taxon>
    </lineage>
</organism>
<dbReference type="EMBL" id="CP097635">
    <property type="protein sequence ID" value="URI06263.1"/>
    <property type="molecule type" value="Genomic_DNA"/>
</dbReference>
<name>A0ABY4RZC2_AQUTE</name>
<accession>A0ABY4RZC2</accession>
<proteinExistence type="predicted"/>